<dbReference type="PANTHER" id="PTHR48081">
    <property type="entry name" value="AB HYDROLASE SUPERFAMILY PROTEIN C4A8.06C"/>
    <property type="match status" value="1"/>
</dbReference>
<reference evidence="5 6" key="1">
    <citation type="submission" date="2019-03" db="EMBL/GenBank/DDBJ databases">
        <title>Genomics of glacier-inhabiting Cryobacterium strains.</title>
        <authorList>
            <person name="Liu Q."/>
            <person name="Xin Y.-H."/>
        </authorList>
    </citation>
    <scope>NUCLEOTIDE SEQUENCE [LARGE SCALE GENOMIC DNA]</scope>
    <source>
        <strain evidence="5 6">Hh14</strain>
    </source>
</reference>
<keyword evidence="3" id="KW-1133">Transmembrane helix</keyword>
<sequence length="375" mass="38938">MTTRPRPSGRPRLRLMLGVGTVAIVGTMLLAGFHTQLSELRPDDRSDEASELVTPAIVGIRTFLPAGDVQIDEDVEYATELDGTPLTLDVCSPAEATPTATATASAGAEAAAAQTESATPAATDSADAADDADADADDSASAELRPAVLSIHGGSWARGDKANSDWRTVCEWLASEGFVAYSVNYRLVPDVVFPAALDDLTAAVSWIRDDDNAEKYGIDPDRIGAFGGSAGANLAAVLGATGSGPLTDGARVAAIAALSGPVDLTYDGLVSIGASDSLQQIAREYVGCDSLQDCDAATEASVADALDRTDPPVFIATSEQEYVPLVQSTDYADALADLDIDHELVTVPGTLHSIGILDEAMRARVATFLHRYLGI</sequence>
<feature type="domain" description="BD-FAE-like" evidence="4">
    <location>
        <begin position="143"/>
        <end position="334"/>
    </location>
</feature>
<keyword evidence="1 5" id="KW-0378">Hydrolase</keyword>
<keyword evidence="3" id="KW-0472">Membrane</keyword>
<dbReference type="AlphaFoldDB" id="A0A4R9ABH2"/>
<organism evidence="5 6">
    <name type="scientific">Cryobacterium frigoriphilum</name>
    <dbReference type="NCBI Taxonomy" id="1259150"/>
    <lineage>
        <taxon>Bacteria</taxon>
        <taxon>Bacillati</taxon>
        <taxon>Actinomycetota</taxon>
        <taxon>Actinomycetes</taxon>
        <taxon>Micrococcales</taxon>
        <taxon>Microbacteriaceae</taxon>
        <taxon>Cryobacterium</taxon>
    </lineage>
</organism>
<dbReference type="EMBL" id="SOHE01000006">
    <property type="protein sequence ID" value="TFD55549.1"/>
    <property type="molecule type" value="Genomic_DNA"/>
</dbReference>
<keyword evidence="3" id="KW-0812">Transmembrane</keyword>
<keyword evidence="6" id="KW-1185">Reference proteome</keyword>
<dbReference type="RefSeq" id="WP_134517715.1">
    <property type="nucleotide sequence ID" value="NZ_SOHE01000006.1"/>
</dbReference>
<dbReference type="InterPro" id="IPR049492">
    <property type="entry name" value="BD-FAE-like_dom"/>
</dbReference>
<dbReference type="InterPro" id="IPR050300">
    <property type="entry name" value="GDXG_lipolytic_enzyme"/>
</dbReference>
<protein>
    <submittedName>
        <fullName evidence="5">Alpha/beta hydrolase</fullName>
    </submittedName>
</protein>
<proteinExistence type="predicted"/>
<evidence type="ECO:0000259" key="4">
    <source>
        <dbReference type="Pfam" id="PF20434"/>
    </source>
</evidence>
<evidence type="ECO:0000313" key="5">
    <source>
        <dbReference type="EMBL" id="TFD55549.1"/>
    </source>
</evidence>
<evidence type="ECO:0000256" key="1">
    <source>
        <dbReference type="ARBA" id="ARBA00022801"/>
    </source>
</evidence>
<dbReference type="OrthoDB" id="9803828at2"/>
<feature type="compositionally biased region" description="Low complexity" evidence="2">
    <location>
        <begin position="99"/>
        <end position="126"/>
    </location>
</feature>
<dbReference type="InterPro" id="IPR029058">
    <property type="entry name" value="AB_hydrolase_fold"/>
</dbReference>
<gene>
    <name evidence="5" type="ORF">E3T55_00980</name>
</gene>
<evidence type="ECO:0000256" key="3">
    <source>
        <dbReference type="SAM" id="Phobius"/>
    </source>
</evidence>
<dbReference type="Pfam" id="PF20434">
    <property type="entry name" value="BD-FAE"/>
    <property type="match status" value="1"/>
</dbReference>
<dbReference type="PANTHER" id="PTHR48081:SF13">
    <property type="entry name" value="ALPHA_BETA HYDROLASE"/>
    <property type="match status" value="1"/>
</dbReference>
<evidence type="ECO:0000256" key="2">
    <source>
        <dbReference type="SAM" id="MobiDB-lite"/>
    </source>
</evidence>
<feature type="transmembrane region" description="Helical" evidence="3">
    <location>
        <begin position="12"/>
        <end position="33"/>
    </location>
</feature>
<dbReference type="Gene3D" id="3.40.50.1820">
    <property type="entry name" value="alpha/beta hydrolase"/>
    <property type="match status" value="1"/>
</dbReference>
<dbReference type="Proteomes" id="UP000297447">
    <property type="component" value="Unassembled WGS sequence"/>
</dbReference>
<dbReference type="SUPFAM" id="SSF53474">
    <property type="entry name" value="alpha/beta-Hydrolases"/>
    <property type="match status" value="1"/>
</dbReference>
<dbReference type="GO" id="GO:0016787">
    <property type="term" value="F:hydrolase activity"/>
    <property type="evidence" value="ECO:0007669"/>
    <property type="project" value="UniProtKB-KW"/>
</dbReference>
<evidence type="ECO:0000313" key="6">
    <source>
        <dbReference type="Proteomes" id="UP000297447"/>
    </source>
</evidence>
<accession>A0A4R9ABH2</accession>
<feature type="compositionally biased region" description="Acidic residues" evidence="2">
    <location>
        <begin position="127"/>
        <end position="140"/>
    </location>
</feature>
<comment type="caution">
    <text evidence="5">The sequence shown here is derived from an EMBL/GenBank/DDBJ whole genome shotgun (WGS) entry which is preliminary data.</text>
</comment>
<feature type="region of interest" description="Disordered" evidence="2">
    <location>
        <begin position="99"/>
        <end position="140"/>
    </location>
</feature>
<name>A0A4R9ABH2_9MICO</name>